<keyword evidence="7" id="KW-1185">Reference proteome</keyword>
<keyword evidence="3" id="KW-0539">Nucleus</keyword>
<dbReference type="Proteomes" id="UP000651452">
    <property type="component" value="Unassembled WGS sequence"/>
</dbReference>
<dbReference type="GO" id="GO:0035861">
    <property type="term" value="C:site of double-strand break"/>
    <property type="evidence" value="ECO:0007669"/>
    <property type="project" value="TreeGrafter"/>
</dbReference>
<dbReference type="InterPro" id="IPR001357">
    <property type="entry name" value="BRCT_dom"/>
</dbReference>
<feature type="domain" description="BRCT" evidence="5">
    <location>
        <begin position="394"/>
        <end position="460"/>
    </location>
</feature>
<evidence type="ECO:0000256" key="2">
    <source>
        <dbReference type="ARBA" id="ARBA00022763"/>
    </source>
</evidence>
<dbReference type="GO" id="GO:0006974">
    <property type="term" value="P:DNA damage response"/>
    <property type="evidence" value="ECO:0007669"/>
    <property type="project" value="UniProtKB-KW"/>
</dbReference>
<feature type="region of interest" description="Disordered" evidence="4">
    <location>
        <begin position="132"/>
        <end position="386"/>
    </location>
</feature>
<evidence type="ECO:0000313" key="7">
    <source>
        <dbReference type="Proteomes" id="UP000651452"/>
    </source>
</evidence>
<dbReference type="PANTHER" id="PTHR23196">
    <property type="entry name" value="PAX TRANSCRIPTION ACTIVATION DOMAIN INTERACTING PROTEIN"/>
    <property type="match status" value="1"/>
</dbReference>
<sequence length="590" mass="64396">MNLEQRQEGGARVCSLPLSDGHATHIVQRHGKLTFVPDHRLHPDDSKLGRITLEPGGAKLQAVNTLHILPGHLQPHLHSLVATDPRDSKYQLEPISDGRSEIIILRHGDVISSPNATDTVACLCRAPEVQVNSSAAEYDDVEPSKSKDGVADTPEDETEDEATPDDTITEVPVTQPVTQPTKSQPSATPRLPEQRSLLVQETPTTDRTLGVNEYDPAPESEGRHAKPASPPRAAIAIAETFSTARTGQSPRSTVQESFNVEPSTDRKRPQGSPEVRVRGRQSKKRTSSTSSPEPEPFAEGRSTKRSKKAVTNKDVEEETAQNSPFDDNNADPFRKTYSTKGKKRALELPETTPSKSARSSQRSATTTTAVAYEGEPPRVATSNSAIKEGSPTVKFLRKQGGTLVASVEDKCNVLCVRDVGLAKTMKVIQAIALGIPIVTDRWLSESAKSEAFLDLSSYKPSVAQQEKEWGFDFEKVWGVVQTPFKGYAIYFTPALKKTYTDFRDMDRVCQTVGAKVVAKRTGKSGKVIVLAKEEDDPDADKMIEDGETCYHKDLLTTSILRGTLDLGSDEFKITAKPAGGPRRKGPRKST</sequence>
<organism evidence="6 7">
    <name type="scientific">Ascochyta lentis</name>
    <dbReference type="NCBI Taxonomy" id="205686"/>
    <lineage>
        <taxon>Eukaryota</taxon>
        <taxon>Fungi</taxon>
        <taxon>Dikarya</taxon>
        <taxon>Ascomycota</taxon>
        <taxon>Pezizomycotina</taxon>
        <taxon>Dothideomycetes</taxon>
        <taxon>Pleosporomycetidae</taxon>
        <taxon>Pleosporales</taxon>
        <taxon>Pleosporineae</taxon>
        <taxon>Didymellaceae</taxon>
        <taxon>Ascochyta</taxon>
    </lineage>
</organism>
<dbReference type="EMBL" id="RZGK01000017">
    <property type="protein sequence ID" value="KAF9692704.1"/>
    <property type="molecule type" value="Genomic_DNA"/>
</dbReference>
<keyword evidence="2" id="KW-0227">DNA damage</keyword>
<accession>A0A8H7IV02</accession>
<dbReference type="AlphaFoldDB" id="A0A8H7IV02"/>
<dbReference type="InterPro" id="IPR036420">
    <property type="entry name" value="BRCT_dom_sf"/>
</dbReference>
<name>A0A8H7IV02_9PLEO</name>
<dbReference type="PANTHER" id="PTHR23196:SF1">
    <property type="entry name" value="PAX-INTERACTING PROTEIN 1"/>
    <property type="match status" value="1"/>
</dbReference>
<dbReference type="Pfam" id="PF00533">
    <property type="entry name" value="BRCT"/>
    <property type="match status" value="1"/>
</dbReference>
<reference evidence="6" key="1">
    <citation type="submission" date="2018-12" db="EMBL/GenBank/DDBJ databases">
        <authorList>
            <person name="Syme R.A."/>
            <person name="Farfan-Caceres L."/>
            <person name="Lichtenzveig J."/>
        </authorList>
    </citation>
    <scope>NUCLEOTIDE SEQUENCE</scope>
    <source>
        <strain evidence="6">Al4</strain>
    </source>
</reference>
<gene>
    <name evidence="6" type="ORF">EKO04_009230</name>
</gene>
<dbReference type="GO" id="GO:0005634">
    <property type="term" value="C:nucleus"/>
    <property type="evidence" value="ECO:0007669"/>
    <property type="project" value="UniProtKB-SubCell"/>
</dbReference>
<reference evidence="6" key="2">
    <citation type="submission" date="2020-09" db="EMBL/GenBank/DDBJ databases">
        <title>Reference genome assembly for Australian Ascochyta lentis isolate Al4.</title>
        <authorList>
            <person name="Lee R.C."/>
            <person name="Farfan-Caceres L.M."/>
            <person name="Debler J.W."/>
            <person name="Williams A.H."/>
            <person name="Henares B.M."/>
        </authorList>
    </citation>
    <scope>NUCLEOTIDE SEQUENCE</scope>
    <source>
        <strain evidence="6">Al4</strain>
    </source>
</reference>
<dbReference type="Gene3D" id="3.40.50.10190">
    <property type="entry name" value="BRCT domain"/>
    <property type="match status" value="2"/>
</dbReference>
<dbReference type="Pfam" id="PF16589">
    <property type="entry name" value="BRCT_2"/>
    <property type="match status" value="1"/>
</dbReference>
<comment type="caution">
    <text evidence="6">The sequence shown here is derived from an EMBL/GenBank/DDBJ whole genome shotgun (WGS) entry which is preliminary data.</text>
</comment>
<dbReference type="InterPro" id="IPR051579">
    <property type="entry name" value="DDR_Transcriptional_Reg"/>
</dbReference>
<feature type="compositionally biased region" description="Polar residues" evidence="4">
    <location>
        <begin position="175"/>
        <end position="187"/>
    </location>
</feature>
<comment type="subcellular location">
    <subcellularLocation>
        <location evidence="1">Nucleus</location>
    </subcellularLocation>
</comment>
<evidence type="ECO:0000256" key="4">
    <source>
        <dbReference type="SAM" id="MobiDB-lite"/>
    </source>
</evidence>
<feature type="compositionally biased region" description="Acidic residues" evidence="4">
    <location>
        <begin position="153"/>
        <end position="168"/>
    </location>
</feature>
<dbReference type="SUPFAM" id="SSF52113">
    <property type="entry name" value="BRCT domain"/>
    <property type="match status" value="1"/>
</dbReference>
<dbReference type="CDD" id="cd17744">
    <property type="entry name" value="BRCT_MDC1_rpt1"/>
    <property type="match status" value="1"/>
</dbReference>
<protein>
    <recommendedName>
        <fullName evidence="5">BRCT domain-containing protein</fullName>
    </recommendedName>
</protein>
<evidence type="ECO:0000256" key="3">
    <source>
        <dbReference type="ARBA" id="ARBA00023242"/>
    </source>
</evidence>
<proteinExistence type="predicted"/>
<feature type="compositionally biased region" description="Polar residues" evidence="4">
    <location>
        <begin position="240"/>
        <end position="262"/>
    </location>
</feature>
<feature type="compositionally biased region" description="Polar residues" evidence="4">
    <location>
        <begin position="197"/>
        <end position="207"/>
    </location>
</feature>
<feature type="compositionally biased region" description="Low complexity" evidence="4">
    <location>
        <begin position="356"/>
        <end position="371"/>
    </location>
</feature>
<dbReference type="OrthoDB" id="342264at2759"/>
<dbReference type="PROSITE" id="PS50172">
    <property type="entry name" value="BRCT"/>
    <property type="match status" value="1"/>
</dbReference>
<evidence type="ECO:0000259" key="5">
    <source>
        <dbReference type="PROSITE" id="PS50172"/>
    </source>
</evidence>
<evidence type="ECO:0000256" key="1">
    <source>
        <dbReference type="ARBA" id="ARBA00004123"/>
    </source>
</evidence>
<evidence type="ECO:0000313" key="6">
    <source>
        <dbReference type="EMBL" id="KAF9692704.1"/>
    </source>
</evidence>